<keyword evidence="6 7" id="KW-0030">Aminoacyl-tRNA synthetase</keyword>
<keyword evidence="8" id="KW-0648">Protein biosynthesis</keyword>
<accession>A0ABS5YBK7</accession>
<feature type="binding site" evidence="7">
    <location>
        <begin position="10"/>
        <end position="14"/>
    </location>
    <ligand>
        <name>L-glutamate</name>
        <dbReference type="ChEBI" id="CHEBI:29985"/>
    </ligand>
</feature>
<feature type="binding site" evidence="7">
    <location>
        <position position="116"/>
    </location>
    <ligand>
        <name>Zn(2+)</name>
        <dbReference type="ChEBI" id="CHEBI:29105"/>
    </ligand>
</feature>
<proteinExistence type="inferred from homology"/>
<evidence type="ECO:0000256" key="6">
    <source>
        <dbReference type="ARBA" id="ARBA00023146"/>
    </source>
</evidence>
<dbReference type="NCBIfam" id="NF004312">
    <property type="entry name" value="PRK05710.1-1"/>
    <property type="match status" value="1"/>
</dbReference>
<dbReference type="PRINTS" id="PR00987">
    <property type="entry name" value="TRNASYNTHGLU"/>
</dbReference>
<gene>
    <name evidence="10" type="primary">gluQRS</name>
    <name evidence="7" type="synonym">gluQ</name>
    <name evidence="10" type="ORF">JZM24_09875</name>
</gene>
<feature type="binding site" evidence="7">
    <location>
        <position position="173"/>
    </location>
    <ligand>
        <name>L-glutamate</name>
        <dbReference type="ChEBI" id="CHEBI:29985"/>
    </ligand>
</feature>
<dbReference type="NCBIfam" id="NF004314">
    <property type="entry name" value="PRK05710.1-3"/>
    <property type="match status" value="1"/>
</dbReference>
<comment type="caution">
    <text evidence="10">The sequence shown here is derived from an EMBL/GenBank/DDBJ whole genome shotgun (WGS) entry which is preliminary data.</text>
</comment>
<dbReference type="InterPro" id="IPR020058">
    <property type="entry name" value="Glu/Gln-tRNA-synth_Ib_cat-dom"/>
</dbReference>
<dbReference type="InterPro" id="IPR000924">
    <property type="entry name" value="Glu/Gln-tRNA-synth"/>
</dbReference>
<dbReference type="Pfam" id="PF00749">
    <property type="entry name" value="tRNA-synt_1c"/>
    <property type="match status" value="1"/>
</dbReference>
<feature type="short sequence motif" description="'KMSKS' region" evidence="7">
    <location>
        <begin position="229"/>
        <end position="233"/>
    </location>
</feature>
<dbReference type="InterPro" id="IPR049940">
    <property type="entry name" value="GluQ/Sye"/>
</dbReference>
<protein>
    <recommendedName>
        <fullName evidence="7">Glutamyl-Q tRNA(Asp) synthetase</fullName>
        <shortName evidence="7">Glu-Q-RSs</shortName>
        <ecNumber evidence="7">6.1.1.-</ecNumber>
    </recommendedName>
</protein>
<comment type="similarity">
    <text evidence="7">Belongs to the class-I aminoacyl-tRNA synthetase family. GluQ subfamily.</text>
</comment>
<feature type="binding site" evidence="7">
    <location>
        <position position="104"/>
    </location>
    <ligand>
        <name>Zn(2+)</name>
        <dbReference type="ChEBI" id="CHEBI:29105"/>
    </ligand>
</feature>
<keyword evidence="5 7" id="KW-0067">ATP-binding</keyword>
<dbReference type="InterPro" id="IPR014729">
    <property type="entry name" value="Rossmann-like_a/b/a_fold"/>
</dbReference>
<evidence type="ECO:0000256" key="4">
    <source>
        <dbReference type="ARBA" id="ARBA00022833"/>
    </source>
</evidence>
<dbReference type="SUPFAM" id="SSF52374">
    <property type="entry name" value="Nucleotidylyl transferase"/>
    <property type="match status" value="1"/>
</dbReference>
<name>A0ABS5YBK7_9GAMM</name>
<evidence type="ECO:0000256" key="5">
    <source>
        <dbReference type="ARBA" id="ARBA00022840"/>
    </source>
</evidence>
<evidence type="ECO:0000256" key="1">
    <source>
        <dbReference type="ARBA" id="ARBA00022598"/>
    </source>
</evidence>
<dbReference type="NCBIfam" id="TIGR03838">
    <property type="entry name" value="queuosine_YadB"/>
    <property type="match status" value="1"/>
</dbReference>
<feature type="binding site" evidence="7">
    <location>
        <position position="232"/>
    </location>
    <ligand>
        <name>ATP</name>
        <dbReference type="ChEBI" id="CHEBI:30616"/>
    </ligand>
</feature>
<feature type="binding site" evidence="7">
    <location>
        <position position="120"/>
    </location>
    <ligand>
        <name>Zn(2+)</name>
        <dbReference type="ChEBI" id="CHEBI:29105"/>
    </ligand>
</feature>
<feature type="binding site" evidence="7">
    <location>
        <position position="46"/>
    </location>
    <ligand>
        <name>L-glutamate</name>
        <dbReference type="ChEBI" id="CHEBI:29985"/>
    </ligand>
</feature>
<organism evidence="10 11">
    <name type="scientific">Candidatus Sodalis endolongispinus</name>
    <dbReference type="NCBI Taxonomy" id="2812662"/>
    <lineage>
        <taxon>Bacteria</taxon>
        <taxon>Pseudomonadati</taxon>
        <taxon>Pseudomonadota</taxon>
        <taxon>Gammaproteobacteria</taxon>
        <taxon>Enterobacterales</taxon>
        <taxon>Bruguierivoracaceae</taxon>
        <taxon>Sodalis</taxon>
    </lineage>
</organism>
<keyword evidence="2 7" id="KW-0479">Metal-binding</keyword>
<dbReference type="Proteomes" id="UP000811282">
    <property type="component" value="Unassembled WGS sequence"/>
</dbReference>
<reference evidence="10 11" key="1">
    <citation type="journal article" date="2021" name="Genome Biol. Evol.">
        <title>The evolution of interdependence in a four-way mealybug symbiosis.</title>
        <authorList>
            <person name="Garber A.I."/>
            <person name="Kupper M."/>
            <person name="Laetsch D.R."/>
            <person name="Weldon S.R."/>
            <person name="Ladinsky M.S."/>
            <person name="Bjorkman P.J."/>
            <person name="McCutcheon J.P."/>
        </authorList>
    </citation>
    <scope>NUCLEOTIDE SEQUENCE [LARGE SCALE GENOMIC DNA]</scope>
    <source>
        <strain evidence="10">SOD</strain>
    </source>
</reference>
<feature type="short sequence motif" description="'HIGH' region" evidence="7">
    <location>
        <begin position="13"/>
        <end position="23"/>
    </location>
</feature>
<keyword evidence="4 7" id="KW-0862">Zinc</keyword>
<evidence type="ECO:0000259" key="9">
    <source>
        <dbReference type="Pfam" id="PF00749"/>
    </source>
</evidence>
<keyword evidence="11" id="KW-1185">Reference proteome</keyword>
<dbReference type="EMBL" id="JAFJYC010000001">
    <property type="protein sequence ID" value="MBT9432357.1"/>
    <property type="molecule type" value="Genomic_DNA"/>
</dbReference>
<comment type="cofactor">
    <cofactor evidence="7">
        <name>Zn(2+)</name>
        <dbReference type="ChEBI" id="CHEBI:29105"/>
    </cofactor>
    <text evidence="7">Binds 1 zinc ion per subunit.</text>
</comment>
<evidence type="ECO:0000256" key="7">
    <source>
        <dbReference type="HAMAP-Rule" id="MF_01428"/>
    </source>
</evidence>
<comment type="function">
    <text evidence="7">Catalyzes the tRNA-independent activation of glutamate in presence of ATP and the subsequent transfer of glutamate onto a tRNA(Asp). Glutamate is transferred on the 2-amino-5-(4,5-dihydroxy-2-cyclopenten-1-yl) moiety of the queuosine in the wobble position of the QUC anticodon.</text>
</comment>
<feature type="binding site" evidence="7">
    <location>
        <position position="102"/>
    </location>
    <ligand>
        <name>Zn(2+)</name>
        <dbReference type="ChEBI" id="CHEBI:29105"/>
    </ligand>
</feature>
<evidence type="ECO:0000313" key="11">
    <source>
        <dbReference type="Proteomes" id="UP000811282"/>
    </source>
</evidence>
<dbReference type="Gene3D" id="3.40.50.620">
    <property type="entry name" value="HUPs"/>
    <property type="match status" value="1"/>
</dbReference>
<dbReference type="EC" id="6.1.1.-" evidence="7"/>
<feature type="domain" description="Glutamyl/glutaminyl-tRNA synthetase class Ib catalytic" evidence="9">
    <location>
        <begin position="10"/>
        <end position="234"/>
    </location>
</feature>
<dbReference type="RefSeq" id="WP_215669512.1">
    <property type="nucleotide sequence ID" value="NZ_JAFJYC010000001.1"/>
</dbReference>
<keyword evidence="1 7" id="KW-0436">Ligase</keyword>
<dbReference type="HAMAP" id="MF_01428">
    <property type="entry name" value="Glu_Q_tRNA_synth"/>
    <property type="match status" value="1"/>
</dbReference>
<evidence type="ECO:0000313" key="10">
    <source>
        <dbReference type="EMBL" id="MBT9432357.1"/>
    </source>
</evidence>
<evidence type="ECO:0000256" key="8">
    <source>
        <dbReference type="RuleBase" id="RU363037"/>
    </source>
</evidence>
<keyword evidence="3 7" id="KW-0547">Nucleotide-binding</keyword>
<dbReference type="PANTHER" id="PTHR43311">
    <property type="entry name" value="GLUTAMATE--TRNA LIGASE"/>
    <property type="match status" value="1"/>
</dbReference>
<feature type="binding site" evidence="7">
    <location>
        <position position="191"/>
    </location>
    <ligand>
        <name>L-glutamate</name>
        <dbReference type="ChEBI" id="CHEBI:29985"/>
    </ligand>
</feature>
<dbReference type="GO" id="GO:0016874">
    <property type="term" value="F:ligase activity"/>
    <property type="evidence" value="ECO:0007669"/>
    <property type="project" value="UniProtKB-KW"/>
</dbReference>
<sequence>MPTFVPYIGRFAPSPSGALHFGSLVAALGSYVQARACRGQWRVRIDDIDPPREVPGAADTLLRQLRHYGLHLDGPVIYQSQRHEAYLAALATLHQRGLSYYCDCTRSRIQNLGGLYDGHCRDRHLSAAGAAIRLRQTAPVLHFHDKLRGRIDASPALAQEDFIIRRRDGLFAYNLAVVVDDAAIGVTEVVRGADLIAPTVRQLALYRQLGYKKPDYIHLPLALSPSGLKLSKQNHAPALPMSDPLPLLAQALGLLNQPLPPQWCAMRLECMLNWAVDHWRLDAVPAMPAP</sequence>
<evidence type="ECO:0000256" key="2">
    <source>
        <dbReference type="ARBA" id="ARBA00022723"/>
    </source>
</evidence>
<dbReference type="PANTHER" id="PTHR43311:SF1">
    <property type="entry name" value="GLUTAMYL-Q TRNA(ASP) SYNTHETASE"/>
    <property type="match status" value="1"/>
</dbReference>
<dbReference type="InterPro" id="IPR022380">
    <property type="entry name" value="Glu-Q_tRNA(Asp)_Synthase"/>
</dbReference>
<evidence type="ECO:0000256" key="3">
    <source>
        <dbReference type="ARBA" id="ARBA00022741"/>
    </source>
</evidence>